<gene>
    <name evidence="2" type="ORF">MGAL_10B028934</name>
</gene>
<dbReference type="PROSITE" id="PS50234">
    <property type="entry name" value="VWFA"/>
    <property type="match status" value="1"/>
</dbReference>
<accession>A0A8B6BX32</accession>
<dbReference type="SMART" id="SM00327">
    <property type="entry name" value="VWA"/>
    <property type="match status" value="1"/>
</dbReference>
<dbReference type="Pfam" id="PF00092">
    <property type="entry name" value="VWA"/>
    <property type="match status" value="1"/>
</dbReference>
<feature type="domain" description="VWFA" evidence="1">
    <location>
        <begin position="26"/>
        <end position="195"/>
    </location>
</feature>
<evidence type="ECO:0000313" key="3">
    <source>
        <dbReference type="Proteomes" id="UP000596742"/>
    </source>
</evidence>
<dbReference type="OrthoDB" id="10428369at2759"/>
<dbReference type="SUPFAM" id="SSF53300">
    <property type="entry name" value="vWA-like"/>
    <property type="match status" value="1"/>
</dbReference>
<protein>
    <recommendedName>
        <fullName evidence="1">VWFA domain-containing protein</fullName>
    </recommendedName>
</protein>
<proteinExistence type="predicted"/>
<dbReference type="CDD" id="cd00198">
    <property type="entry name" value="vWFA"/>
    <property type="match status" value="1"/>
</dbReference>
<dbReference type="Gene3D" id="3.40.50.410">
    <property type="entry name" value="von Willebrand factor, type A domain"/>
    <property type="match status" value="1"/>
</dbReference>
<organism evidence="2 3">
    <name type="scientific">Mytilus galloprovincialis</name>
    <name type="common">Mediterranean mussel</name>
    <dbReference type="NCBI Taxonomy" id="29158"/>
    <lineage>
        <taxon>Eukaryota</taxon>
        <taxon>Metazoa</taxon>
        <taxon>Spiralia</taxon>
        <taxon>Lophotrochozoa</taxon>
        <taxon>Mollusca</taxon>
        <taxon>Bivalvia</taxon>
        <taxon>Autobranchia</taxon>
        <taxon>Pteriomorphia</taxon>
        <taxon>Mytilida</taxon>
        <taxon>Mytiloidea</taxon>
        <taxon>Mytilidae</taxon>
        <taxon>Mytilinae</taxon>
        <taxon>Mytilus</taxon>
    </lineage>
</organism>
<keyword evidence="3" id="KW-1185">Reference proteome</keyword>
<dbReference type="InterPro" id="IPR036465">
    <property type="entry name" value="vWFA_dom_sf"/>
</dbReference>
<evidence type="ECO:0000313" key="2">
    <source>
        <dbReference type="EMBL" id="VDH97320.1"/>
    </source>
</evidence>
<dbReference type="EMBL" id="UYJE01000888">
    <property type="protein sequence ID" value="VDH97320.1"/>
    <property type="molecule type" value="Genomic_DNA"/>
</dbReference>
<sequence length="201" mass="22658">MVPYVCKTLNNIYIYLLACEVHVGGEIRILLENSGSITQELFKEGRQFIYTFIEELTNFNLSNVHLSVDIFSDVVTNAIPLNNISGLKRRLGGLSLVEYTRNDVNQSLIIQHIKDLGITSSSNNFIIFISNGVFINSHFIEKQKHSIVNEAPVMVSIGLGKDTNWDNLEDLATYGYFVFSSDDAHLLARYLKKEMAITTCT</sequence>
<comment type="caution">
    <text evidence="2">The sequence shown here is derived from an EMBL/GenBank/DDBJ whole genome shotgun (WGS) entry which is preliminary data.</text>
</comment>
<name>A0A8B6BX32_MYTGA</name>
<evidence type="ECO:0000259" key="1">
    <source>
        <dbReference type="PROSITE" id="PS50234"/>
    </source>
</evidence>
<dbReference type="Proteomes" id="UP000596742">
    <property type="component" value="Unassembled WGS sequence"/>
</dbReference>
<reference evidence="2" key="1">
    <citation type="submission" date="2018-11" db="EMBL/GenBank/DDBJ databases">
        <authorList>
            <person name="Alioto T."/>
            <person name="Alioto T."/>
        </authorList>
    </citation>
    <scope>NUCLEOTIDE SEQUENCE</scope>
</reference>
<dbReference type="AlphaFoldDB" id="A0A8B6BX32"/>
<dbReference type="InterPro" id="IPR002035">
    <property type="entry name" value="VWF_A"/>
</dbReference>